<evidence type="ECO:0000313" key="2">
    <source>
        <dbReference type="Proteomes" id="UP000796880"/>
    </source>
</evidence>
<accession>A0A8K0E8C2</accession>
<organism evidence="1 2">
    <name type="scientific">Rhamnella rubrinervis</name>
    <dbReference type="NCBI Taxonomy" id="2594499"/>
    <lineage>
        <taxon>Eukaryota</taxon>
        <taxon>Viridiplantae</taxon>
        <taxon>Streptophyta</taxon>
        <taxon>Embryophyta</taxon>
        <taxon>Tracheophyta</taxon>
        <taxon>Spermatophyta</taxon>
        <taxon>Magnoliopsida</taxon>
        <taxon>eudicotyledons</taxon>
        <taxon>Gunneridae</taxon>
        <taxon>Pentapetalae</taxon>
        <taxon>rosids</taxon>
        <taxon>fabids</taxon>
        <taxon>Rosales</taxon>
        <taxon>Rhamnaceae</taxon>
        <taxon>rhamnoid group</taxon>
        <taxon>Rhamneae</taxon>
        <taxon>Rhamnella</taxon>
    </lineage>
</organism>
<dbReference type="Proteomes" id="UP000796880">
    <property type="component" value="Unassembled WGS sequence"/>
</dbReference>
<evidence type="ECO:0000313" key="1">
    <source>
        <dbReference type="EMBL" id="KAF3441195.1"/>
    </source>
</evidence>
<protein>
    <submittedName>
        <fullName evidence="1">Uncharacterized protein</fullName>
    </submittedName>
</protein>
<keyword evidence="2" id="KW-1185">Reference proteome</keyword>
<sequence>MVSQRGLAGMALRERREFGGDTVELGTDLLSWTASLEVRSRMASPPLMEWLLRSLPLEGAVLSAAVLVWGSAGTNSMLDFFSEATTGLRRVAGFAVIETVEADICF</sequence>
<reference evidence="1" key="1">
    <citation type="submission" date="2020-03" db="EMBL/GenBank/DDBJ databases">
        <title>A high-quality chromosome-level genome assembly of a woody plant with both climbing and erect habits, Rhamnella rubrinervis.</title>
        <authorList>
            <person name="Lu Z."/>
            <person name="Yang Y."/>
            <person name="Zhu X."/>
            <person name="Sun Y."/>
        </authorList>
    </citation>
    <scope>NUCLEOTIDE SEQUENCE</scope>
    <source>
        <strain evidence="1">BYM</strain>
        <tissue evidence="1">Leaf</tissue>
    </source>
</reference>
<dbReference type="AlphaFoldDB" id="A0A8K0E8C2"/>
<comment type="caution">
    <text evidence="1">The sequence shown here is derived from an EMBL/GenBank/DDBJ whole genome shotgun (WGS) entry which is preliminary data.</text>
</comment>
<name>A0A8K0E8C2_9ROSA</name>
<dbReference type="EMBL" id="VOIH02000007">
    <property type="protein sequence ID" value="KAF3441195.1"/>
    <property type="molecule type" value="Genomic_DNA"/>
</dbReference>
<gene>
    <name evidence="1" type="ORF">FNV43_RR15107</name>
</gene>
<proteinExistence type="predicted"/>